<reference evidence="2 3" key="1">
    <citation type="submission" date="2019-07" db="EMBL/GenBank/DDBJ databases">
        <authorList>
            <person name="Jastrzebski P J."/>
            <person name="Paukszto L."/>
            <person name="Jastrzebski P J."/>
        </authorList>
    </citation>
    <scope>NUCLEOTIDE SEQUENCE [LARGE SCALE GENOMIC DNA]</scope>
    <source>
        <strain evidence="2 3">WMS-il1</strain>
    </source>
</reference>
<protein>
    <submittedName>
        <fullName evidence="2">Uncharacterized protein</fullName>
    </submittedName>
</protein>
<evidence type="ECO:0000313" key="3">
    <source>
        <dbReference type="Proteomes" id="UP000321570"/>
    </source>
</evidence>
<evidence type="ECO:0000313" key="2">
    <source>
        <dbReference type="EMBL" id="VUZ41431.1"/>
    </source>
</evidence>
<sequence>MCKIKFILKFQSRAQLSNKSRSEKFLHLPNRKGQRKVIFIRQDINYVISSLLPWEIEQKILKVPFRKLKPSEAQMNNLFEASKCKNRMQPKIPSEHKSTSNVINNRNFV</sequence>
<feature type="compositionally biased region" description="Polar residues" evidence="1">
    <location>
        <begin position="99"/>
        <end position="109"/>
    </location>
</feature>
<dbReference type="EMBL" id="CABIJS010000055">
    <property type="protein sequence ID" value="VUZ41431.1"/>
    <property type="molecule type" value="Genomic_DNA"/>
</dbReference>
<name>A0A564Y2F9_HYMDI</name>
<proteinExistence type="predicted"/>
<keyword evidence="3" id="KW-1185">Reference proteome</keyword>
<dbReference type="AlphaFoldDB" id="A0A564Y2F9"/>
<dbReference type="Proteomes" id="UP000321570">
    <property type="component" value="Unassembled WGS sequence"/>
</dbReference>
<evidence type="ECO:0000256" key="1">
    <source>
        <dbReference type="SAM" id="MobiDB-lite"/>
    </source>
</evidence>
<accession>A0A564Y2F9</accession>
<organism evidence="2 3">
    <name type="scientific">Hymenolepis diminuta</name>
    <name type="common">Rat tapeworm</name>
    <dbReference type="NCBI Taxonomy" id="6216"/>
    <lineage>
        <taxon>Eukaryota</taxon>
        <taxon>Metazoa</taxon>
        <taxon>Spiralia</taxon>
        <taxon>Lophotrochozoa</taxon>
        <taxon>Platyhelminthes</taxon>
        <taxon>Cestoda</taxon>
        <taxon>Eucestoda</taxon>
        <taxon>Cyclophyllidea</taxon>
        <taxon>Hymenolepididae</taxon>
        <taxon>Hymenolepis</taxon>
    </lineage>
</organism>
<gene>
    <name evidence="2" type="ORF">WMSIL1_LOCUS2244</name>
</gene>
<feature type="region of interest" description="Disordered" evidence="1">
    <location>
        <begin position="86"/>
        <end position="109"/>
    </location>
</feature>